<feature type="region of interest" description="Disordered" evidence="5">
    <location>
        <begin position="1"/>
        <end position="126"/>
    </location>
</feature>
<evidence type="ECO:0000256" key="2">
    <source>
        <dbReference type="ARBA" id="ARBA00022771"/>
    </source>
</evidence>
<evidence type="ECO:0000256" key="5">
    <source>
        <dbReference type="SAM" id="MobiDB-lite"/>
    </source>
</evidence>
<dbReference type="InterPro" id="IPR053051">
    <property type="entry name" value="HDAC_complex_subunit"/>
</dbReference>
<dbReference type="GO" id="GO:0008270">
    <property type="term" value="F:zinc ion binding"/>
    <property type="evidence" value="ECO:0007669"/>
    <property type="project" value="UniProtKB-KW"/>
</dbReference>
<feature type="compositionally biased region" description="Polar residues" evidence="5">
    <location>
        <begin position="282"/>
        <end position="298"/>
    </location>
</feature>
<feature type="compositionally biased region" description="Polar residues" evidence="5">
    <location>
        <begin position="199"/>
        <end position="217"/>
    </location>
</feature>
<evidence type="ECO:0000313" key="8">
    <source>
        <dbReference type="Proteomes" id="UP000007148"/>
    </source>
</evidence>
<evidence type="ECO:0000256" key="3">
    <source>
        <dbReference type="ARBA" id="ARBA00022833"/>
    </source>
</evidence>
<keyword evidence="2 4" id="KW-0863">Zinc-finger</keyword>
<dbReference type="InterPro" id="IPR013083">
    <property type="entry name" value="Znf_RING/FYVE/PHD"/>
</dbReference>
<dbReference type="InParanoid" id="G4T515"/>
<dbReference type="STRING" id="1109443.G4T515"/>
<dbReference type="SMART" id="SM00249">
    <property type="entry name" value="PHD"/>
    <property type="match status" value="1"/>
</dbReference>
<feature type="region of interest" description="Disordered" evidence="5">
    <location>
        <begin position="245"/>
        <end position="399"/>
    </location>
</feature>
<evidence type="ECO:0000256" key="1">
    <source>
        <dbReference type="ARBA" id="ARBA00022723"/>
    </source>
</evidence>
<dbReference type="AlphaFoldDB" id="G4T515"/>
<feature type="region of interest" description="Disordered" evidence="5">
    <location>
        <begin position="182"/>
        <end position="222"/>
    </location>
</feature>
<feature type="compositionally biased region" description="Polar residues" evidence="5">
    <location>
        <begin position="19"/>
        <end position="35"/>
    </location>
</feature>
<keyword evidence="3" id="KW-0862">Zinc</keyword>
<accession>G4T515</accession>
<dbReference type="OMA" id="ANHVERQ"/>
<dbReference type="InterPro" id="IPR019787">
    <property type="entry name" value="Znf_PHD-finger"/>
</dbReference>
<dbReference type="EMBL" id="CAFZ01000001">
    <property type="protein sequence ID" value="CCA66350.1"/>
    <property type="molecule type" value="Genomic_DNA"/>
</dbReference>
<dbReference type="SUPFAM" id="SSF57903">
    <property type="entry name" value="FYVE/PHD zinc finger"/>
    <property type="match status" value="1"/>
</dbReference>
<comment type="caution">
    <text evidence="7">The sequence shown here is derived from an EMBL/GenBank/DDBJ whole genome shotgun (WGS) entry which is preliminary data.</text>
</comment>
<feature type="compositionally biased region" description="Basic residues" evidence="5">
    <location>
        <begin position="182"/>
        <end position="194"/>
    </location>
</feature>
<dbReference type="PANTHER" id="PTHR47793:SF1">
    <property type="entry name" value="HISTONE DEACETYLASE COMPLEX SUBUNIT CTI6"/>
    <property type="match status" value="1"/>
</dbReference>
<dbReference type="PROSITE" id="PS50016">
    <property type="entry name" value="ZF_PHD_2"/>
    <property type="match status" value="1"/>
</dbReference>
<dbReference type="InterPro" id="IPR001965">
    <property type="entry name" value="Znf_PHD"/>
</dbReference>
<dbReference type="InterPro" id="IPR011011">
    <property type="entry name" value="Znf_FYVE_PHD"/>
</dbReference>
<feature type="domain" description="PHD-type" evidence="6">
    <location>
        <begin position="123"/>
        <end position="173"/>
    </location>
</feature>
<reference evidence="7 8" key="1">
    <citation type="journal article" date="2011" name="PLoS Pathog.">
        <title>Endophytic Life Strategies Decoded by Genome and Transcriptome Analyses of the Mutualistic Root Symbiont Piriformospora indica.</title>
        <authorList>
            <person name="Zuccaro A."/>
            <person name="Lahrmann U."/>
            <person name="Guldener U."/>
            <person name="Langen G."/>
            <person name="Pfiffi S."/>
            <person name="Biedenkopf D."/>
            <person name="Wong P."/>
            <person name="Samans B."/>
            <person name="Grimm C."/>
            <person name="Basiewicz M."/>
            <person name="Murat C."/>
            <person name="Martin F."/>
            <person name="Kogel K.H."/>
        </authorList>
    </citation>
    <scope>NUCLEOTIDE SEQUENCE [LARGE SCALE GENOMIC DNA]</scope>
    <source>
        <strain evidence="7 8">DSM 11827</strain>
    </source>
</reference>
<dbReference type="GO" id="GO:0061188">
    <property type="term" value="P:negative regulation of rDNA heterochromatin formation"/>
    <property type="evidence" value="ECO:0007669"/>
    <property type="project" value="TreeGrafter"/>
</dbReference>
<keyword evidence="8" id="KW-1185">Reference proteome</keyword>
<feature type="compositionally biased region" description="Polar residues" evidence="5">
    <location>
        <begin position="50"/>
        <end position="75"/>
    </location>
</feature>
<dbReference type="Proteomes" id="UP000007148">
    <property type="component" value="Unassembled WGS sequence"/>
</dbReference>
<sequence length="607" mass="66526">MLNTGRMSAACIKDGGSDGSKSCARQSWMTSTSTKENSRPPKGKRRSVSDAMSPTEELTNNANGTEHSGTSSVNGRGSKRVRDDPEEAVEEKRPRGTKKMSRMVDESDMAVDGEGDGEEDSGDTRCVCGKSDGDEGGLMVMCETCKVWQHTICMDIPDNAVPDHYYCELCEPDLHTELLKKLAKSQRRPRRRSSATRTFQKAQSASPSPQPMTTNSKVYKRRNTMNSRATTYEEEIALAIQASRMGATDPEEDEDTPPVTAGPRNKRRKRSPTSVPEPEPSIDSNPPTKHSRSASVTSEHPPPVRDATPNPPAVEVAEQPAPEPSDEEVAAPPPPPTRGKRGGGPRKGTRKVPTPGILDDNDEAPGRASTRGGRQPNQYSRRGGHAKRGGGHHGMNESNKRLNNLVNNKASRPASPPPFLTTWHLPDHLSHLQDYLPSEIPEPLDVRTGAGSETTQERGIKVKWPTKRMTIGDMNKRVRNILEYVTREQANHVERQTRVAALDEAIASGRYRPLTPEPSDLMDVDALPLAMEEDVKPKIPNEVDGAKSSLEVTANGRSVVTDAVSDNPTVAWMKKSTDDMLADLVSDLIKFQDQYRPRSRRHAGIVA</sequence>
<proteinExistence type="predicted"/>
<evidence type="ECO:0000313" key="7">
    <source>
        <dbReference type="EMBL" id="CCA66350.1"/>
    </source>
</evidence>
<dbReference type="InterPro" id="IPR019786">
    <property type="entry name" value="Zinc_finger_PHD-type_CS"/>
</dbReference>
<dbReference type="PROSITE" id="PS01359">
    <property type="entry name" value="ZF_PHD_1"/>
    <property type="match status" value="1"/>
</dbReference>
<dbReference type="GO" id="GO:0070210">
    <property type="term" value="C:Rpd3L-Expanded complex"/>
    <property type="evidence" value="ECO:0007669"/>
    <property type="project" value="TreeGrafter"/>
</dbReference>
<protein>
    <recommendedName>
        <fullName evidence="6">PHD-type domain-containing protein</fullName>
    </recommendedName>
</protein>
<name>G4T515_SERID</name>
<evidence type="ECO:0000259" key="6">
    <source>
        <dbReference type="PROSITE" id="PS50016"/>
    </source>
</evidence>
<dbReference type="Pfam" id="PF20826">
    <property type="entry name" value="PHD_5"/>
    <property type="match status" value="1"/>
</dbReference>
<dbReference type="HOGENOM" id="CLU_029203_0_0_1"/>
<organism evidence="7 8">
    <name type="scientific">Serendipita indica (strain DSM 11827)</name>
    <name type="common">Root endophyte fungus</name>
    <name type="synonym">Piriformospora indica</name>
    <dbReference type="NCBI Taxonomy" id="1109443"/>
    <lineage>
        <taxon>Eukaryota</taxon>
        <taxon>Fungi</taxon>
        <taxon>Dikarya</taxon>
        <taxon>Basidiomycota</taxon>
        <taxon>Agaricomycotina</taxon>
        <taxon>Agaricomycetes</taxon>
        <taxon>Sebacinales</taxon>
        <taxon>Serendipitaceae</taxon>
        <taxon>Serendipita</taxon>
    </lineage>
</organism>
<dbReference type="GO" id="GO:0061186">
    <property type="term" value="P:negative regulation of silent mating-type cassette heterochromatin formation"/>
    <property type="evidence" value="ECO:0007669"/>
    <property type="project" value="TreeGrafter"/>
</dbReference>
<dbReference type="GO" id="GO:0033698">
    <property type="term" value="C:Rpd3L complex"/>
    <property type="evidence" value="ECO:0007669"/>
    <property type="project" value="TreeGrafter"/>
</dbReference>
<feature type="compositionally biased region" description="Basic residues" evidence="5">
    <location>
        <begin position="382"/>
        <end position="391"/>
    </location>
</feature>
<gene>
    <name evidence="7" type="ORF">PIIN_00036</name>
</gene>
<feature type="compositionally biased region" description="Acidic residues" evidence="5">
    <location>
        <begin position="106"/>
        <end position="121"/>
    </location>
</feature>
<dbReference type="Gene3D" id="3.30.40.10">
    <property type="entry name" value="Zinc/RING finger domain, C3HC4 (zinc finger)"/>
    <property type="match status" value="1"/>
</dbReference>
<keyword evidence="1" id="KW-0479">Metal-binding</keyword>
<feature type="compositionally biased region" description="Basic residues" evidence="5">
    <location>
        <begin position="338"/>
        <end position="350"/>
    </location>
</feature>
<dbReference type="eggNOG" id="KOG1844">
    <property type="taxonomic scope" value="Eukaryota"/>
</dbReference>
<dbReference type="PANTHER" id="PTHR47793">
    <property type="entry name" value="HISTONE DEACETYLASE COMPLEX SUBUNIT CTI6"/>
    <property type="match status" value="1"/>
</dbReference>
<dbReference type="OrthoDB" id="79252at2759"/>
<evidence type="ECO:0000256" key="4">
    <source>
        <dbReference type="PROSITE-ProRule" id="PRU00146"/>
    </source>
</evidence>